<reference evidence="1 2" key="1">
    <citation type="journal article" date="2017" name="Genome Biol. Evol.">
        <title>Phytophthora megakarya and P. palmivora, closely related causal agents of cacao black pod rot, underwent increases in genome sizes and gene numbers by different mechanisms.</title>
        <authorList>
            <person name="Ali S.S."/>
            <person name="Shao J."/>
            <person name="Lary D.J."/>
            <person name="Kronmiller B."/>
            <person name="Shen D."/>
            <person name="Strem M.D."/>
            <person name="Amoako-Attah I."/>
            <person name="Akrofi A.Y."/>
            <person name="Begoude B.A."/>
            <person name="Ten Hoopen G.M."/>
            <person name="Coulibaly K."/>
            <person name="Kebe B.I."/>
            <person name="Melnick R.L."/>
            <person name="Guiltinan M.J."/>
            <person name="Tyler B.M."/>
            <person name="Meinhardt L.W."/>
            <person name="Bailey B.A."/>
        </authorList>
    </citation>
    <scope>NUCLEOTIDE SEQUENCE [LARGE SCALE GENOMIC DNA]</scope>
    <source>
        <strain evidence="2">sbr112.9</strain>
    </source>
</reference>
<keyword evidence="2" id="KW-1185">Reference proteome</keyword>
<sequence>MGRKFFSARAAVREVVTGNFITHYPSLTRKHLRGCLWCDDGEPDCMITRATTHANPTTEEMMEGSTNVRIAFGHETTLIKWLTEVNVASRLGSNC</sequence>
<evidence type="ECO:0000313" key="1">
    <source>
        <dbReference type="EMBL" id="POM62158.1"/>
    </source>
</evidence>
<proteinExistence type="predicted"/>
<gene>
    <name evidence="1" type="ORF">PHPALM_28713</name>
</gene>
<comment type="caution">
    <text evidence="1">The sequence shown here is derived from an EMBL/GenBank/DDBJ whole genome shotgun (WGS) entry which is preliminary data.</text>
</comment>
<accession>A0A2P4X9E9</accession>
<dbReference type="EMBL" id="NCKW01015643">
    <property type="protein sequence ID" value="POM62158.1"/>
    <property type="molecule type" value="Genomic_DNA"/>
</dbReference>
<name>A0A2P4X9E9_9STRA</name>
<dbReference type="AlphaFoldDB" id="A0A2P4X9E9"/>
<dbReference type="Proteomes" id="UP000237271">
    <property type="component" value="Unassembled WGS sequence"/>
</dbReference>
<protein>
    <submittedName>
        <fullName evidence="1">Beta-1,3-galactosyltransferase 5</fullName>
    </submittedName>
</protein>
<evidence type="ECO:0000313" key="2">
    <source>
        <dbReference type="Proteomes" id="UP000237271"/>
    </source>
</evidence>
<organism evidence="1 2">
    <name type="scientific">Phytophthora palmivora</name>
    <dbReference type="NCBI Taxonomy" id="4796"/>
    <lineage>
        <taxon>Eukaryota</taxon>
        <taxon>Sar</taxon>
        <taxon>Stramenopiles</taxon>
        <taxon>Oomycota</taxon>
        <taxon>Peronosporomycetes</taxon>
        <taxon>Peronosporales</taxon>
        <taxon>Peronosporaceae</taxon>
        <taxon>Phytophthora</taxon>
    </lineage>
</organism>